<proteinExistence type="predicted"/>
<name>A0A1D5APH9_9VIRU</name>
<dbReference type="EMBL" id="KX223731">
    <property type="protein sequence ID" value="AOH69124.1"/>
    <property type="molecule type" value="Genomic_DNA"/>
</dbReference>
<evidence type="ECO:0000313" key="1">
    <source>
        <dbReference type="EMBL" id="AOH69124.1"/>
    </source>
</evidence>
<accession>A0A1D5APH9</accession>
<protein>
    <submittedName>
        <fullName evidence="1">Uncharacterized protein</fullName>
    </submittedName>
</protein>
<organism evidence="1">
    <name type="scientific">Microplitis mediator bracovirus</name>
    <dbReference type="NCBI Taxonomy" id="1836595"/>
    <lineage>
        <taxon>Viruses</taxon>
        <taxon>Viruses incertae sedis</taxon>
        <taxon>Polydnaviriformidae</taxon>
        <taxon>Bracoviriform</taxon>
    </lineage>
</organism>
<gene>
    <name evidence="1" type="ORF">A6F54_51</name>
</gene>
<reference evidence="1" key="1">
    <citation type="journal article" date="2016" name="PLoS ONE">
        <title>Analysis of Genetic Variation across the Encapsidated Genome of Microplitis demolitor Bracovirus in Parasitoid Wasps.</title>
        <authorList>
            <person name="Burke G.R."/>
        </authorList>
    </citation>
    <scope>NUCLEOTIDE SEQUENCE</scope>
    <source>
        <strain evidence="1">UGA</strain>
    </source>
</reference>
<sequence>MVDEQRGYVVYVELAPNILVPKEWPIRGIETFLLQVIEKLINHSQHASPILQVTNIPARLVKRETIKGICYIFKTVSNEQTIGAYIYEIVIPEDRSNNTVEIISGSGYHDVLELGNRGPSIQSKKVACHLRPQLLEMTLQEHKYRFCDDKPDQ</sequence>